<feature type="signal peptide" evidence="2">
    <location>
        <begin position="1"/>
        <end position="22"/>
    </location>
</feature>
<evidence type="ECO:0000256" key="2">
    <source>
        <dbReference type="SAM" id="SignalP"/>
    </source>
</evidence>
<protein>
    <submittedName>
        <fullName evidence="4">DUF333 domain-containing protein</fullName>
    </submittedName>
</protein>
<sequence length="105" mass="11294">MQKMFYPLVFACLIVTGCVSNQQDPMADPQAAGMTAPPTPGMATPQAPGMANPASTYCAQQGGRSIPVQSARGQRADCQLPDGRRVDEWKLYRSANRQPQATLPQ</sequence>
<dbReference type="PROSITE" id="PS51257">
    <property type="entry name" value="PROKAR_LIPOPROTEIN"/>
    <property type="match status" value="1"/>
</dbReference>
<keyword evidence="2" id="KW-0732">Signal</keyword>
<keyword evidence="5" id="KW-1185">Reference proteome</keyword>
<comment type="caution">
    <text evidence="4">The sequence shown here is derived from an EMBL/GenBank/DDBJ whole genome shotgun (WGS) entry which is preliminary data.</text>
</comment>
<dbReference type="PANTHER" id="PTHR38008:SF2">
    <property type="entry name" value="HEMOLYSIN"/>
    <property type="match status" value="1"/>
</dbReference>
<dbReference type="Proteomes" id="UP001555786">
    <property type="component" value="Unassembled WGS sequence"/>
</dbReference>
<evidence type="ECO:0000313" key="3">
    <source>
        <dbReference type="EMBL" id="MEW9304995.1"/>
    </source>
</evidence>
<feature type="compositionally biased region" description="Low complexity" evidence="1">
    <location>
        <begin position="29"/>
        <end position="49"/>
    </location>
</feature>
<accession>A0ABV6Z7W5</accession>
<proteinExistence type="predicted"/>
<gene>
    <name evidence="3" type="ORF">ABXS05_05565</name>
    <name evidence="4" type="ORF">ACETRX_01420</name>
</gene>
<name>A0ABV6Z7W5_9HYPH</name>
<dbReference type="EMBL" id="JBHGPK010000001">
    <property type="protein sequence ID" value="MFC2248262.1"/>
    <property type="molecule type" value="Genomic_DNA"/>
</dbReference>
<evidence type="ECO:0000313" key="4">
    <source>
        <dbReference type="EMBL" id="MFC2248262.1"/>
    </source>
</evidence>
<dbReference type="Pfam" id="PF03891">
    <property type="entry name" value="DUF333"/>
    <property type="match status" value="1"/>
</dbReference>
<reference evidence="4 6" key="2">
    <citation type="submission" date="2024-09" db="EMBL/GenBank/DDBJ databases">
        <title>Description of Labrys sedimenti sp. nov., isolated from a diclofenac-degrading enrichment culture, and genome-based reclassification of Labrys portucalensis as a later heterotypic synonym of Labrys neptuniae.</title>
        <authorList>
            <person name="Tancsics A."/>
            <person name="Csepanyi A."/>
        </authorList>
    </citation>
    <scope>NUCLEOTIDE SEQUENCE [LARGE SCALE GENOMIC DNA]</scope>
    <source>
        <strain evidence="4 6">LMG 23412</strain>
    </source>
</reference>
<dbReference type="InterPro" id="IPR005590">
    <property type="entry name" value="DUF333"/>
</dbReference>
<evidence type="ECO:0000313" key="5">
    <source>
        <dbReference type="Proteomes" id="UP001555786"/>
    </source>
</evidence>
<reference evidence="3 5" key="1">
    <citation type="submission" date="2024-07" db="EMBL/GenBank/DDBJ databases">
        <title>Description of Labrys sedimenti sp. nov., isolated from a diclofenac-degrading enrichment culture.</title>
        <authorList>
            <person name="Tancsics A."/>
            <person name="Csepanyi A."/>
        </authorList>
    </citation>
    <scope>NUCLEOTIDE SEQUENCE [LARGE SCALE GENOMIC DNA]</scope>
    <source>
        <strain evidence="3 5">LMG 23578</strain>
    </source>
</reference>
<organism evidence="4 6">
    <name type="scientific">Labrys neptuniae</name>
    <dbReference type="NCBI Taxonomy" id="376174"/>
    <lineage>
        <taxon>Bacteria</taxon>
        <taxon>Pseudomonadati</taxon>
        <taxon>Pseudomonadota</taxon>
        <taxon>Alphaproteobacteria</taxon>
        <taxon>Hyphomicrobiales</taxon>
        <taxon>Xanthobacteraceae</taxon>
        <taxon>Labrys</taxon>
    </lineage>
</organism>
<feature type="region of interest" description="Disordered" evidence="1">
    <location>
        <begin position="26"/>
        <end position="79"/>
    </location>
</feature>
<dbReference type="EMBL" id="JBFNQD010000001">
    <property type="protein sequence ID" value="MEW9304995.1"/>
    <property type="molecule type" value="Genomic_DNA"/>
</dbReference>
<feature type="compositionally biased region" description="Polar residues" evidence="1">
    <location>
        <begin position="53"/>
        <end position="72"/>
    </location>
</feature>
<dbReference type="PANTHER" id="PTHR38008">
    <property type="entry name" value="HEMOLYSIN-RELATED"/>
    <property type="match status" value="1"/>
</dbReference>
<feature type="chain" id="PRO_5045033103" evidence="2">
    <location>
        <begin position="23"/>
        <end position="105"/>
    </location>
</feature>
<dbReference type="RefSeq" id="WP_311941533.1">
    <property type="nucleotide sequence ID" value="NZ_JAVSCS010000034.1"/>
</dbReference>
<evidence type="ECO:0000256" key="1">
    <source>
        <dbReference type="SAM" id="MobiDB-lite"/>
    </source>
</evidence>
<dbReference type="Proteomes" id="UP001595190">
    <property type="component" value="Unassembled WGS sequence"/>
</dbReference>
<evidence type="ECO:0000313" key="6">
    <source>
        <dbReference type="Proteomes" id="UP001595190"/>
    </source>
</evidence>